<evidence type="ECO:0000313" key="3">
    <source>
        <dbReference type="Proteomes" id="UP001231189"/>
    </source>
</evidence>
<proteinExistence type="predicted"/>
<dbReference type="Pfam" id="PF07714">
    <property type="entry name" value="PK_Tyr_Ser-Thr"/>
    <property type="match status" value="1"/>
</dbReference>
<evidence type="ECO:0000313" key="2">
    <source>
        <dbReference type="EMBL" id="KAK1625847.1"/>
    </source>
</evidence>
<gene>
    <name evidence="2" type="ORF">QYE76_000162</name>
</gene>
<dbReference type="InterPro" id="IPR011009">
    <property type="entry name" value="Kinase-like_dom_sf"/>
</dbReference>
<dbReference type="Proteomes" id="UP001231189">
    <property type="component" value="Unassembled WGS sequence"/>
</dbReference>
<name>A0AAD8VW41_LOLMU</name>
<comment type="caution">
    <text evidence="2">The sequence shown here is derived from an EMBL/GenBank/DDBJ whole genome shotgun (WGS) entry which is preliminary data.</text>
</comment>
<dbReference type="GO" id="GO:0004672">
    <property type="term" value="F:protein kinase activity"/>
    <property type="evidence" value="ECO:0007669"/>
    <property type="project" value="InterPro"/>
</dbReference>
<dbReference type="InterPro" id="IPR051824">
    <property type="entry name" value="LRR_Rcpt-Like_S/T_Kinase"/>
</dbReference>
<sequence>MNHNGWSFGGVVAGTVGYMAPEYAYTRKVTEKSDVYSFGVLLLELVTGRAAVVDGEDIVEWVARRLDEREKAKMILDGKAIVEEWEKDEAMRVLRVAVLCTSRTPAMRPSMRSVVQMLEDAVVGGRDYASSGKAVEVKVVVP</sequence>
<dbReference type="InterPro" id="IPR001245">
    <property type="entry name" value="Ser-Thr/Tyr_kinase_cat_dom"/>
</dbReference>
<protein>
    <recommendedName>
        <fullName evidence="1">Protein kinase domain-containing protein</fullName>
    </recommendedName>
</protein>
<dbReference type="SUPFAM" id="SSF56112">
    <property type="entry name" value="Protein kinase-like (PK-like)"/>
    <property type="match status" value="1"/>
</dbReference>
<dbReference type="PANTHER" id="PTHR48006:SF92">
    <property type="entry name" value="LRR RECEPTOR-LIKE SERINE_THREONINE-PROTEIN KINASE GSO1"/>
    <property type="match status" value="1"/>
</dbReference>
<organism evidence="2 3">
    <name type="scientific">Lolium multiflorum</name>
    <name type="common">Italian ryegrass</name>
    <name type="synonym">Lolium perenne subsp. multiflorum</name>
    <dbReference type="NCBI Taxonomy" id="4521"/>
    <lineage>
        <taxon>Eukaryota</taxon>
        <taxon>Viridiplantae</taxon>
        <taxon>Streptophyta</taxon>
        <taxon>Embryophyta</taxon>
        <taxon>Tracheophyta</taxon>
        <taxon>Spermatophyta</taxon>
        <taxon>Magnoliopsida</taxon>
        <taxon>Liliopsida</taxon>
        <taxon>Poales</taxon>
        <taxon>Poaceae</taxon>
        <taxon>BOP clade</taxon>
        <taxon>Pooideae</taxon>
        <taxon>Poodae</taxon>
        <taxon>Poeae</taxon>
        <taxon>Poeae Chloroplast Group 2 (Poeae type)</taxon>
        <taxon>Loliodinae</taxon>
        <taxon>Loliinae</taxon>
        <taxon>Lolium</taxon>
    </lineage>
</organism>
<dbReference type="PROSITE" id="PS50011">
    <property type="entry name" value="PROTEIN_KINASE_DOM"/>
    <property type="match status" value="1"/>
</dbReference>
<dbReference type="InterPro" id="IPR000719">
    <property type="entry name" value="Prot_kinase_dom"/>
</dbReference>
<evidence type="ECO:0000259" key="1">
    <source>
        <dbReference type="PROSITE" id="PS50011"/>
    </source>
</evidence>
<dbReference type="EMBL" id="JAUUTY010000005">
    <property type="protein sequence ID" value="KAK1625847.1"/>
    <property type="molecule type" value="Genomic_DNA"/>
</dbReference>
<reference evidence="2" key="1">
    <citation type="submission" date="2023-07" db="EMBL/GenBank/DDBJ databases">
        <title>A chromosome-level genome assembly of Lolium multiflorum.</title>
        <authorList>
            <person name="Chen Y."/>
            <person name="Copetti D."/>
            <person name="Kolliker R."/>
            <person name="Studer B."/>
        </authorList>
    </citation>
    <scope>NUCLEOTIDE SEQUENCE</scope>
    <source>
        <strain evidence="2">02402/16</strain>
        <tissue evidence="2">Leaf</tissue>
    </source>
</reference>
<keyword evidence="3" id="KW-1185">Reference proteome</keyword>
<feature type="domain" description="Protein kinase" evidence="1">
    <location>
        <begin position="1"/>
        <end position="123"/>
    </location>
</feature>
<accession>A0AAD8VW41</accession>
<dbReference type="PANTHER" id="PTHR48006">
    <property type="entry name" value="LEUCINE-RICH REPEAT-CONTAINING PROTEIN DDB_G0281931-RELATED"/>
    <property type="match status" value="1"/>
</dbReference>
<dbReference type="Gene3D" id="1.10.510.10">
    <property type="entry name" value="Transferase(Phosphotransferase) domain 1"/>
    <property type="match status" value="1"/>
</dbReference>
<dbReference type="AlphaFoldDB" id="A0AAD8VW41"/>
<dbReference type="GO" id="GO:0005524">
    <property type="term" value="F:ATP binding"/>
    <property type="evidence" value="ECO:0007669"/>
    <property type="project" value="InterPro"/>
</dbReference>